<feature type="compositionally biased region" description="Polar residues" evidence="1">
    <location>
        <begin position="216"/>
        <end position="225"/>
    </location>
</feature>
<dbReference type="EMBL" id="AMPO01000009">
    <property type="protein sequence ID" value="EKF85209.1"/>
    <property type="molecule type" value="Genomic_DNA"/>
</dbReference>
<dbReference type="PATRIC" id="fig|1204725.3.peg.2015"/>
<evidence type="ECO:0000256" key="1">
    <source>
        <dbReference type="SAM" id="MobiDB-lite"/>
    </source>
</evidence>
<evidence type="ECO:0008006" key="5">
    <source>
        <dbReference type="Google" id="ProtNLM"/>
    </source>
</evidence>
<dbReference type="Pfam" id="PF01976">
    <property type="entry name" value="DUF116"/>
    <property type="match status" value="1"/>
</dbReference>
<dbReference type="InterPro" id="IPR002829">
    <property type="entry name" value="DUF116"/>
</dbReference>
<name>K2RA61_METFP</name>
<dbReference type="PIRSF" id="PIRSF006594">
    <property type="entry name" value="UCP006594"/>
    <property type="match status" value="1"/>
</dbReference>
<gene>
    <name evidence="3" type="ORF">A994_10018</name>
</gene>
<dbReference type="Proteomes" id="UP000007360">
    <property type="component" value="Unassembled WGS sequence"/>
</dbReference>
<organism evidence="3 4">
    <name type="scientific">Methanobacterium formicicum (strain DSM 3637 / PP1)</name>
    <dbReference type="NCBI Taxonomy" id="1204725"/>
    <lineage>
        <taxon>Archaea</taxon>
        <taxon>Methanobacteriati</taxon>
        <taxon>Methanobacteriota</taxon>
        <taxon>Methanomada group</taxon>
        <taxon>Methanobacteria</taxon>
        <taxon>Methanobacteriales</taxon>
        <taxon>Methanobacteriaceae</taxon>
        <taxon>Methanobacterium</taxon>
    </lineage>
</organism>
<evidence type="ECO:0000313" key="3">
    <source>
        <dbReference type="EMBL" id="EKF85209.1"/>
    </source>
</evidence>
<protein>
    <recommendedName>
        <fullName evidence="5">DUF116 domain-containing protein</fullName>
    </recommendedName>
</protein>
<keyword evidence="2" id="KW-1133">Transmembrane helix</keyword>
<feature type="transmembrane region" description="Helical" evidence="2">
    <location>
        <begin position="6"/>
        <end position="30"/>
    </location>
</feature>
<proteinExistence type="predicted"/>
<keyword evidence="4" id="KW-1185">Reference proteome</keyword>
<dbReference type="RefSeq" id="WP_004031446.1">
    <property type="nucleotide sequence ID" value="NZ_AMPO01000009.1"/>
</dbReference>
<dbReference type="PANTHER" id="PTHR43801">
    <property type="entry name" value="NUCLEOTIDE-BINDING PROTEIN-RELATED"/>
    <property type="match status" value="1"/>
</dbReference>
<dbReference type="PANTHER" id="PTHR43801:SF1">
    <property type="entry name" value="POLYPRENYL SYNTHETASE"/>
    <property type="match status" value="1"/>
</dbReference>
<feature type="region of interest" description="Disordered" evidence="1">
    <location>
        <begin position="213"/>
        <end position="233"/>
    </location>
</feature>
<reference evidence="3 4" key="1">
    <citation type="journal article" date="2012" name="J. Bacteriol.">
        <title>Draft genome sequence of Methanobacterium formicicum DSM 3637, an archaebacterium isolated from the methane producer amoeba Pelomyxa palustris.</title>
        <authorList>
            <person name="Gutierrez G."/>
        </authorList>
    </citation>
    <scope>NUCLEOTIDE SEQUENCE [LARGE SCALE GENOMIC DNA]</scope>
    <source>
        <strain evidence="4">DSM 3637 / PP1</strain>
    </source>
</reference>
<dbReference type="AlphaFoldDB" id="K2RA61"/>
<accession>K2RA61</accession>
<comment type="caution">
    <text evidence="3">The sequence shown here is derived from an EMBL/GenBank/DDBJ whole genome shotgun (WGS) entry which is preliminary data.</text>
</comment>
<sequence>MTIAEFYQIFGQVVFAAGILLLILLSVTLILGRMLIEKDRLVFPKLLLFTIDVFYGLFKKFSENLGVDAKIVDQIGVEVRNKVNEKIFRKTKPKDKILVLPHCLRHKDCEATLESSGLVCKSCNLCVIGVLKDKGEEMGYEVFIIPGSTFLKKIIEQNRFKAVLGVACYQDLNLSMMKLSKFSCQGVPLLKDGCVNTKVDARVVLEKMGVELGNSPKKSGSSCSNEPEHRGSL</sequence>
<evidence type="ECO:0000256" key="2">
    <source>
        <dbReference type="SAM" id="Phobius"/>
    </source>
</evidence>
<keyword evidence="2" id="KW-0812">Transmembrane</keyword>
<evidence type="ECO:0000313" key="4">
    <source>
        <dbReference type="Proteomes" id="UP000007360"/>
    </source>
</evidence>
<keyword evidence="2" id="KW-0472">Membrane</keyword>